<dbReference type="EMBL" id="JBHUIO010000011">
    <property type="protein sequence ID" value="MFD2171571.1"/>
    <property type="molecule type" value="Genomic_DNA"/>
</dbReference>
<gene>
    <name evidence="8" type="ORF">ACFSOY_16540</name>
</gene>
<dbReference type="PANTHER" id="PTHR35936:SF17">
    <property type="entry name" value="ARGININE-BINDING EXTRACELLULAR PROTEIN ARTP"/>
    <property type="match status" value="1"/>
</dbReference>
<reference evidence="9" key="1">
    <citation type="journal article" date="2019" name="Int. J. Syst. Evol. Microbiol.">
        <title>The Global Catalogue of Microorganisms (GCM) 10K type strain sequencing project: providing services to taxonomists for standard genome sequencing and annotation.</title>
        <authorList>
            <consortium name="The Broad Institute Genomics Platform"/>
            <consortium name="The Broad Institute Genome Sequencing Center for Infectious Disease"/>
            <person name="Wu L."/>
            <person name="Ma J."/>
        </authorList>
    </citation>
    <scope>NUCLEOTIDE SEQUENCE [LARGE SCALE GENOMIC DNA]</scope>
    <source>
        <strain evidence="9">CGMCC 1.13574</strain>
    </source>
</reference>
<dbReference type="Proteomes" id="UP001597343">
    <property type="component" value="Unassembled WGS sequence"/>
</dbReference>
<accession>A0ABW5A1W5</accession>
<proteinExistence type="inferred from homology"/>
<feature type="domain" description="Ionotropic glutamate receptor C-terminal" evidence="7">
    <location>
        <begin position="40"/>
        <end position="258"/>
    </location>
</feature>
<dbReference type="SUPFAM" id="SSF53850">
    <property type="entry name" value="Periplasmic binding protein-like II"/>
    <property type="match status" value="1"/>
</dbReference>
<dbReference type="PANTHER" id="PTHR35936">
    <property type="entry name" value="MEMBRANE-BOUND LYTIC MUREIN TRANSGLYCOSYLASE F"/>
    <property type="match status" value="1"/>
</dbReference>
<evidence type="ECO:0000313" key="9">
    <source>
        <dbReference type="Proteomes" id="UP001597343"/>
    </source>
</evidence>
<evidence type="ECO:0000256" key="1">
    <source>
        <dbReference type="ARBA" id="ARBA00004196"/>
    </source>
</evidence>
<evidence type="ECO:0000313" key="8">
    <source>
        <dbReference type="EMBL" id="MFD2171571.1"/>
    </source>
</evidence>
<evidence type="ECO:0000259" key="6">
    <source>
        <dbReference type="SMART" id="SM00062"/>
    </source>
</evidence>
<protein>
    <submittedName>
        <fullName evidence="8">Transporter substrate-binding domain-containing protein</fullName>
    </submittedName>
</protein>
<dbReference type="InterPro" id="IPR001320">
    <property type="entry name" value="Iontro_rcpt_C"/>
</dbReference>
<dbReference type="Gene3D" id="3.40.190.10">
    <property type="entry name" value="Periplasmic binding protein-like II"/>
    <property type="match status" value="2"/>
</dbReference>
<dbReference type="SMART" id="SM00079">
    <property type="entry name" value="PBPe"/>
    <property type="match status" value="1"/>
</dbReference>
<dbReference type="SMART" id="SM00062">
    <property type="entry name" value="PBPb"/>
    <property type="match status" value="1"/>
</dbReference>
<evidence type="ECO:0000259" key="7">
    <source>
        <dbReference type="SMART" id="SM00079"/>
    </source>
</evidence>
<dbReference type="RefSeq" id="WP_386048498.1">
    <property type="nucleotide sequence ID" value="NZ_JBHUIO010000011.1"/>
</dbReference>
<dbReference type="PROSITE" id="PS01039">
    <property type="entry name" value="SBP_BACTERIAL_3"/>
    <property type="match status" value="1"/>
</dbReference>
<sequence>MKKLKALCTFALTAVLALGAVGCGTDNNAGNNAGGEAGKKITLGTSADYPPYEYHDTAKGGEVVGFDIEIAKAIADKLGYSVEVKDMDFNGLVPALQAGTVDFVMAGMTPTAERKQSVDFSDVYFEAKNTIVAKKGSNLKLADDLSGKKVAVQLGSIQETAAKEMKGLNIVPLNKTGEIIQEVKAGRVDAAIIEDTVAKGFIEANKDLEFNAIPKTEEAGSAIAFPKNSKLTADFNKALKELKDSGKIEELIKKWFEAK</sequence>
<evidence type="ECO:0000256" key="3">
    <source>
        <dbReference type="ARBA" id="ARBA00022729"/>
    </source>
</evidence>
<feature type="chain" id="PRO_5045811996" evidence="5">
    <location>
        <begin position="20"/>
        <end position="259"/>
    </location>
</feature>
<dbReference type="InterPro" id="IPR001638">
    <property type="entry name" value="Solute-binding_3/MltF_N"/>
</dbReference>
<evidence type="ECO:0000256" key="5">
    <source>
        <dbReference type="SAM" id="SignalP"/>
    </source>
</evidence>
<comment type="subcellular location">
    <subcellularLocation>
        <location evidence="1">Cell envelope</location>
    </subcellularLocation>
</comment>
<feature type="domain" description="Solute-binding protein family 3/N-terminal" evidence="6">
    <location>
        <begin position="40"/>
        <end position="259"/>
    </location>
</feature>
<feature type="signal peptide" evidence="5">
    <location>
        <begin position="1"/>
        <end position="19"/>
    </location>
</feature>
<comment type="caution">
    <text evidence="8">The sequence shown here is derived from an EMBL/GenBank/DDBJ whole genome shotgun (WGS) entry which is preliminary data.</text>
</comment>
<evidence type="ECO:0000256" key="2">
    <source>
        <dbReference type="ARBA" id="ARBA00010333"/>
    </source>
</evidence>
<organism evidence="8 9">
    <name type="scientific">Tumebacillus lipolyticus</name>
    <dbReference type="NCBI Taxonomy" id="1280370"/>
    <lineage>
        <taxon>Bacteria</taxon>
        <taxon>Bacillati</taxon>
        <taxon>Bacillota</taxon>
        <taxon>Bacilli</taxon>
        <taxon>Bacillales</taxon>
        <taxon>Alicyclobacillaceae</taxon>
        <taxon>Tumebacillus</taxon>
    </lineage>
</organism>
<keyword evidence="3 5" id="KW-0732">Signal</keyword>
<dbReference type="Pfam" id="PF00497">
    <property type="entry name" value="SBP_bac_3"/>
    <property type="match status" value="1"/>
</dbReference>
<dbReference type="PROSITE" id="PS51257">
    <property type="entry name" value="PROKAR_LIPOPROTEIN"/>
    <property type="match status" value="1"/>
</dbReference>
<evidence type="ECO:0000256" key="4">
    <source>
        <dbReference type="RuleBase" id="RU003744"/>
    </source>
</evidence>
<name>A0ABW5A1W5_9BACL</name>
<dbReference type="InterPro" id="IPR018313">
    <property type="entry name" value="SBP_3_CS"/>
</dbReference>
<keyword evidence="9" id="KW-1185">Reference proteome</keyword>
<comment type="similarity">
    <text evidence="2 4">Belongs to the bacterial solute-binding protein 3 family.</text>
</comment>